<sequence length="658" mass="73247">MKIASIHIYSHDSRRRDLTLNPDGLNIITGLASTGKSSLSDIVEYCMGEDECKIAEGFIREKVSWFAVTFQFPHEQVFVAKPNPKPGQVQCSLAMVMRGRQIQTPEFNALKHNGGDELVHEVLSSLLGIPETKTPVPERSSRTGYSVNVKHTAFYLFQKQGLVASKESLFYRQAEEHLPQTIRDTFAVLFGISNVGDMETEASRRATQRELKIAQRELKLAQETEDALDTRGLGLLAEARTVGIPFSSSPASAGPSTDGAESDLVASLREVLSWRPGQVALMAESEMAKLQARRSNLRTERRQVLDQIASAQRYVKGASDFQTEAQEQRSRLESINALPRSSNGNWQWPFLKEEDARMDGVAQLLMAELSSLDSELLHVGGARPRLDGHLAALTDRSSQLKDAIREVEVDLNAAALTDDNAAAQEDANARALKVQGRVSFYLDSLNPSNTISTLKLKVERLQAKLDQINQSAGADDDADARMESVITHISSTMTSLVKEFKAFFSEFPFRLDMRNLTVVVQRPGNPVPMIRTGGGANWLAYHISALLALHRYASENRTPIPRFLMLDQPTQVYFPSQTIYESVAGDTDKVAHVDADMEAAKQLFEMLLNYTKELVPGFQLIVTEHANFAEDWFQDALVEEPWMNPPALVPQDWPSWSK</sequence>
<evidence type="ECO:0000313" key="2">
    <source>
        <dbReference type="EMBL" id="SFE30903.1"/>
    </source>
</evidence>
<dbReference type="Proteomes" id="UP000199517">
    <property type="component" value="Unassembled WGS sequence"/>
</dbReference>
<dbReference type="STRING" id="32040.SAMN04489710_12718"/>
<dbReference type="AlphaFoldDB" id="A0A1I1ZK24"/>
<accession>A0A1I1ZK24</accession>
<dbReference type="RefSeq" id="WP_092957819.1">
    <property type="nucleotide sequence ID" value="NZ_FOMQ01000027.1"/>
</dbReference>
<organism evidence="2 3">
    <name type="scientific">Paracidovorax konjaci</name>
    <dbReference type="NCBI Taxonomy" id="32040"/>
    <lineage>
        <taxon>Bacteria</taxon>
        <taxon>Pseudomonadati</taxon>
        <taxon>Pseudomonadota</taxon>
        <taxon>Betaproteobacteria</taxon>
        <taxon>Burkholderiales</taxon>
        <taxon>Comamonadaceae</taxon>
        <taxon>Paracidovorax</taxon>
    </lineage>
</organism>
<dbReference type="EMBL" id="FOMQ01000027">
    <property type="protein sequence ID" value="SFE30903.1"/>
    <property type="molecule type" value="Genomic_DNA"/>
</dbReference>
<feature type="coiled-coil region" evidence="1">
    <location>
        <begin position="280"/>
        <end position="307"/>
    </location>
</feature>
<name>A0A1I1ZK24_9BURK</name>
<evidence type="ECO:0000313" key="3">
    <source>
        <dbReference type="Proteomes" id="UP000199517"/>
    </source>
</evidence>
<keyword evidence="1" id="KW-0175">Coiled coil</keyword>
<evidence type="ECO:0000256" key="1">
    <source>
        <dbReference type="SAM" id="Coils"/>
    </source>
</evidence>
<dbReference type="InterPro" id="IPR022205">
    <property type="entry name" value="DUF3732"/>
</dbReference>
<feature type="coiled-coil region" evidence="1">
    <location>
        <begin position="204"/>
        <end position="231"/>
    </location>
</feature>
<reference evidence="3" key="1">
    <citation type="submission" date="2016-10" db="EMBL/GenBank/DDBJ databases">
        <authorList>
            <person name="Varghese N."/>
            <person name="Submissions S."/>
        </authorList>
    </citation>
    <scope>NUCLEOTIDE SEQUENCE [LARGE SCALE GENOMIC DNA]</scope>
    <source>
        <strain evidence="3">DSM 7481</strain>
    </source>
</reference>
<dbReference type="OrthoDB" id="103556at2"/>
<proteinExistence type="predicted"/>
<dbReference type="Gene3D" id="3.40.50.300">
    <property type="entry name" value="P-loop containing nucleotide triphosphate hydrolases"/>
    <property type="match status" value="1"/>
</dbReference>
<dbReference type="Pfam" id="PF12532">
    <property type="entry name" value="DUF3732"/>
    <property type="match status" value="1"/>
</dbReference>
<keyword evidence="3" id="KW-1185">Reference proteome</keyword>
<gene>
    <name evidence="2" type="ORF">SAMN04489710_12718</name>
</gene>
<protein>
    <submittedName>
        <fullName evidence="2">Uncharacterized protein</fullName>
    </submittedName>
</protein>
<dbReference type="InterPro" id="IPR027417">
    <property type="entry name" value="P-loop_NTPase"/>
</dbReference>